<sequence length="60" mass="6620">MGLPPAGVRRRTPGLRREEVALLTGVGVTWYTWLEQSRDMALSAPDSLAVLRQIREGLDG</sequence>
<dbReference type="Proteomes" id="UP001501509">
    <property type="component" value="Unassembled WGS sequence"/>
</dbReference>
<name>A0ABN3PXI2_9ACTN</name>
<evidence type="ECO:0000313" key="2">
    <source>
        <dbReference type="Proteomes" id="UP001501509"/>
    </source>
</evidence>
<comment type="caution">
    <text evidence="1">The sequence shown here is derived from an EMBL/GenBank/DDBJ whole genome shotgun (WGS) entry which is preliminary data.</text>
</comment>
<gene>
    <name evidence="1" type="ORF">GCM10010411_38110</name>
</gene>
<dbReference type="PANTHER" id="PTHR35010">
    <property type="entry name" value="BLL4672 PROTEIN-RELATED"/>
    <property type="match status" value="1"/>
</dbReference>
<keyword evidence="2" id="KW-1185">Reference proteome</keyword>
<evidence type="ECO:0000313" key="1">
    <source>
        <dbReference type="EMBL" id="GAA2600816.1"/>
    </source>
</evidence>
<evidence type="ECO:0008006" key="3">
    <source>
        <dbReference type="Google" id="ProtNLM"/>
    </source>
</evidence>
<proteinExistence type="predicted"/>
<dbReference type="EMBL" id="BAAATD010000004">
    <property type="protein sequence ID" value="GAA2600816.1"/>
    <property type="molecule type" value="Genomic_DNA"/>
</dbReference>
<organism evidence="1 2">
    <name type="scientific">Actinomadura fulvescens</name>
    <dbReference type="NCBI Taxonomy" id="46160"/>
    <lineage>
        <taxon>Bacteria</taxon>
        <taxon>Bacillati</taxon>
        <taxon>Actinomycetota</taxon>
        <taxon>Actinomycetes</taxon>
        <taxon>Streptosporangiales</taxon>
        <taxon>Thermomonosporaceae</taxon>
        <taxon>Actinomadura</taxon>
    </lineage>
</organism>
<protein>
    <recommendedName>
        <fullName evidence="3">XRE family transcriptional regulator</fullName>
    </recommendedName>
</protein>
<accession>A0ABN3PXI2</accession>
<reference evidence="1 2" key="1">
    <citation type="journal article" date="2019" name="Int. J. Syst. Evol. Microbiol.">
        <title>The Global Catalogue of Microorganisms (GCM) 10K type strain sequencing project: providing services to taxonomists for standard genome sequencing and annotation.</title>
        <authorList>
            <consortium name="The Broad Institute Genomics Platform"/>
            <consortium name="The Broad Institute Genome Sequencing Center for Infectious Disease"/>
            <person name="Wu L."/>
            <person name="Ma J."/>
        </authorList>
    </citation>
    <scope>NUCLEOTIDE SEQUENCE [LARGE SCALE GENOMIC DNA]</scope>
    <source>
        <strain evidence="1 2">JCM 6833</strain>
    </source>
</reference>